<dbReference type="Pfam" id="PF03929">
    <property type="entry name" value="PepSY_TM"/>
    <property type="match status" value="1"/>
</dbReference>
<dbReference type="RefSeq" id="WP_073547926.1">
    <property type="nucleotide sequence ID" value="NZ_CAWMVK010000012.1"/>
</dbReference>
<dbReference type="AlphaFoldDB" id="A0A1U7HYW1"/>
<gene>
    <name evidence="3" type="ORF">NIES1031_02390</name>
</gene>
<dbReference type="PANTHER" id="PTHR34219:SF3">
    <property type="entry name" value="BLL7967 PROTEIN"/>
    <property type="match status" value="1"/>
</dbReference>
<feature type="transmembrane region" description="Helical" evidence="1">
    <location>
        <begin position="193"/>
        <end position="215"/>
    </location>
</feature>
<dbReference type="Pfam" id="PF03413">
    <property type="entry name" value="PepSY"/>
    <property type="match status" value="1"/>
</dbReference>
<proteinExistence type="predicted"/>
<dbReference type="InterPro" id="IPR005625">
    <property type="entry name" value="PepSY-ass_TM"/>
</dbReference>
<protein>
    <submittedName>
        <fullName evidence="3">Peptidase</fullName>
    </submittedName>
</protein>
<feature type="domain" description="PepSY" evidence="2">
    <location>
        <begin position="246"/>
        <end position="306"/>
    </location>
</feature>
<evidence type="ECO:0000259" key="2">
    <source>
        <dbReference type="Pfam" id="PF03413"/>
    </source>
</evidence>
<keyword evidence="1" id="KW-0812">Transmembrane</keyword>
<evidence type="ECO:0000313" key="3">
    <source>
        <dbReference type="EMBL" id="OKH28770.1"/>
    </source>
</evidence>
<feature type="transmembrane region" description="Helical" evidence="1">
    <location>
        <begin position="142"/>
        <end position="165"/>
    </location>
</feature>
<keyword evidence="1" id="KW-0472">Membrane</keyword>
<dbReference type="Proteomes" id="UP000185984">
    <property type="component" value="Unassembled WGS sequence"/>
</dbReference>
<dbReference type="PANTHER" id="PTHR34219">
    <property type="entry name" value="IRON-REGULATED INNER MEMBRANE PROTEIN-RELATED"/>
    <property type="match status" value="1"/>
</dbReference>
<accession>A0A1U7HYW1</accession>
<name>A0A1U7HYW1_9CHRO</name>
<reference evidence="3 4" key="1">
    <citation type="submission" date="2016-11" db="EMBL/GenBank/DDBJ databases">
        <title>Draft Genome Sequences of Nine Cyanobacterial Strains from Diverse Habitats.</title>
        <authorList>
            <person name="Zhu T."/>
            <person name="Hou S."/>
            <person name="Lu X."/>
            <person name="Hess W.R."/>
        </authorList>
    </citation>
    <scope>NUCLEOTIDE SEQUENCE [LARGE SCALE GENOMIC DNA]</scope>
    <source>
        <strain evidence="3 4">5.2 s.c.1</strain>
    </source>
</reference>
<organism evidence="3 4">
    <name type="scientific">Chroogloeocystis siderophila 5.2 s.c.1</name>
    <dbReference type="NCBI Taxonomy" id="247279"/>
    <lineage>
        <taxon>Bacteria</taxon>
        <taxon>Bacillati</taxon>
        <taxon>Cyanobacteriota</taxon>
        <taxon>Cyanophyceae</taxon>
        <taxon>Oscillatoriophycideae</taxon>
        <taxon>Chroococcales</taxon>
        <taxon>Chroococcaceae</taxon>
        <taxon>Chroogloeocystis</taxon>
    </lineage>
</organism>
<feature type="transmembrane region" description="Helical" evidence="1">
    <location>
        <begin position="16"/>
        <end position="37"/>
    </location>
</feature>
<evidence type="ECO:0000313" key="4">
    <source>
        <dbReference type="Proteomes" id="UP000185984"/>
    </source>
</evidence>
<sequence length="374" mass="42047">MKTKRIRNVVFQLHRYIGLFVGLITVVVGLTGSLLVFRQEIDRVLVRSQFGEVVPQQSLITPTELLETVSTTLRDRHLILDSLSIPLTTNAPYAVWLKSIDEKWTEVFINPYTGVILGTRQWENSLYDVVYRLHYQLLAGDIGLTVVGIVAFLLLLLCITGIILWSGWKKLINGFKIKWKAHPQRVSFDVHKVIGIVTALFLAMIAFTGFCWNFAVFTQPIIYALTQTPQLAEPTSTPPTTPKSPVTLNEVLIKADAVLPGAVTTNISLPSTPEGIFRISKKFPHEKGYGRSEVYLDQYTGDILRVRDARALPLAEAILNVFALVHHGTFGGWLTRFFYVFVGLAPTILMVTGFVMWWSKKIKLPSKHNHESSS</sequence>
<dbReference type="EMBL" id="MRCC01000002">
    <property type="protein sequence ID" value="OKH28770.1"/>
    <property type="molecule type" value="Genomic_DNA"/>
</dbReference>
<feature type="transmembrane region" description="Helical" evidence="1">
    <location>
        <begin position="336"/>
        <end position="358"/>
    </location>
</feature>
<keyword evidence="1" id="KW-1133">Transmembrane helix</keyword>
<dbReference type="InterPro" id="IPR025711">
    <property type="entry name" value="PepSY"/>
</dbReference>
<keyword evidence="4" id="KW-1185">Reference proteome</keyword>
<evidence type="ECO:0000256" key="1">
    <source>
        <dbReference type="SAM" id="Phobius"/>
    </source>
</evidence>
<comment type="caution">
    <text evidence="3">The sequence shown here is derived from an EMBL/GenBank/DDBJ whole genome shotgun (WGS) entry which is preliminary data.</text>
</comment>
<dbReference type="STRING" id="247279.NIES1031_02390"/>